<evidence type="ECO:0000256" key="2">
    <source>
        <dbReference type="SAM" id="Phobius"/>
    </source>
</evidence>
<name>A0A9N7V2Z1_PLEPL</name>
<keyword evidence="2" id="KW-0472">Membrane</keyword>
<dbReference type="EMBL" id="CADEAL010003402">
    <property type="protein sequence ID" value="CAB1444529.1"/>
    <property type="molecule type" value="Genomic_DNA"/>
</dbReference>
<dbReference type="AlphaFoldDB" id="A0A9N7V2Z1"/>
<evidence type="ECO:0000313" key="4">
    <source>
        <dbReference type="Proteomes" id="UP001153269"/>
    </source>
</evidence>
<comment type="caution">
    <text evidence="3">The sequence shown here is derived from an EMBL/GenBank/DDBJ whole genome shotgun (WGS) entry which is preliminary data.</text>
</comment>
<keyword evidence="4" id="KW-1185">Reference proteome</keyword>
<proteinExistence type="predicted"/>
<feature type="region of interest" description="Disordered" evidence="1">
    <location>
        <begin position="114"/>
        <end position="141"/>
    </location>
</feature>
<accession>A0A9N7V2Z1</accession>
<keyword evidence="2" id="KW-1133">Transmembrane helix</keyword>
<keyword evidence="2" id="KW-0812">Transmembrane</keyword>
<dbReference type="Proteomes" id="UP001153269">
    <property type="component" value="Unassembled WGS sequence"/>
</dbReference>
<protein>
    <submittedName>
        <fullName evidence="3">Uncharacterized protein</fullName>
    </submittedName>
</protein>
<sequence>MVRGEREEEEEEKERKRRRRGGGGGETKRELSDLETKSTRGKRTERDVVEQGTFELLFVLVAVAVAAVAVSGGASRSLPPPASELQYMSLGTGKEREERLILLSPDVSQSAEIQYKPHGGCGRAGEPKMADDSSPLSVTEV</sequence>
<feature type="region of interest" description="Disordered" evidence="1">
    <location>
        <begin position="1"/>
        <end position="46"/>
    </location>
</feature>
<feature type="transmembrane region" description="Helical" evidence="2">
    <location>
        <begin position="56"/>
        <end position="74"/>
    </location>
</feature>
<reference evidence="3" key="1">
    <citation type="submission" date="2020-03" db="EMBL/GenBank/DDBJ databases">
        <authorList>
            <person name="Weist P."/>
        </authorList>
    </citation>
    <scope>NUCLEOTIDE SEQUENCE</scope>
</reference>
<evidence type="ECO:0000313" key="3">
    <source>
        <dbReference type="EMBL" id="CAB1444529.1"/>
    </source>
</evidence>
<feature type="compositionally biased region" description="Basic and acidic residues" evidence="1">
    <location>
        <begin position="26"/>
        <end position="46"/>
    </location>
</feature>
<evidence type="ECO:0000256" key="1">
    <source>
        <dbReference type="SAM" id="MobiDB-lite"/>
    </source>
</evidence>
<organism evidence="3 4">
    <name type="scientific">Pleuronectes platessa</name>
    <name type="common">European plaice</name>
    <dbReference type="NCBI Taxonomy" id="8262"/>
    <lineage>
        <taxon>Eukaryota</taxon>
        <taxon>Metazoa</taxon>
        <taxon>Chordata</taxon>
        <taxon>Craniata</taxon>
        <taxon>Vertebrata</taxon>
        <taxon>Euteleostomi</taxon>
        <taxon>Actinopterygii</taxon>
        <taxon>Neopterygii</taxon>
        <taxon>Teleostei</taxon>
        <taxon>Neoteleostei</taxon>
        <taxon>Acanthomorphata</taxon>
        <taxon>Carangaria</taxon>
        <taxon>Pleuronectiformes</taxon>
        <taxon>Pleuronectoidei</taxon>
        <taxon>Pleuronectidae</taxon>
        <taxon>Pleuronectes</taxon>
    </lineage>
</organism>
<gene>
    <name evidence="3" type="ORF">PLEPLA_LOCUS32245</name>
</gene>